<dbReference type="InterPro" id="IPR051015">
    <property type="entry name" value="EvgA-like"/>
</dbReference>
<dbReference type="SUPFAM" id="SSF52172">
    <property type="entry name" value="CheY-like"/>
    <property type="match status" value="1"/>
</dbReference>
<dbReference type="Pfam" id="PF00072">
    <property type="entry name" value="Response_reg"/>
    <property type="match status" value="1"/>
</dbReference>
<dbReference type="Pfam" id="PF00196">
    <property type="entry name" value="GerE"/>
    <property type="match status" value="1"/>
</dbReference>
<dbReference type="CDD" id="cd06170">
    <property type="entry name" value="LuxR_C_like"/>
    <property type="match status" value="1"/>
</dbReference>
<dbReference type="GO" id="GO:0003677">
    <property type="term" value="F:DNA binding"/>
    <property type="evidence" value="ECO:0007669"/>
    <property type="project" value="UniProtKB-KW"/>
</dbReference>
<dbReference type="GO" id="GO:0000160">
    <property type="term" value="P:phosphorelay signal transduction system"/>
    <property type="evidence" value="ECO:0007669"/>
    <property type="project" value="InterPro"/>
</dbReference>
<dbReference type="PROSITE" id="PS50043">
    <property type="entry name" value="HTH_LUXR_2"/>
    <property type="match status" value="1"/>
</dbReference>
<feature type="domain" description="HTH luxR-type" evidence="3">
    <location>
        <begin position="138"/>
        <end position="203"/>
    </location>
</feature>
<feature type="domain" description="Response regulatory" evidence="4">
    <location>
        <begin position="6"/>
        <end position="121"/>
    </location>
</feature>
<name>A0A4Q5LXG6_9BACT</name>
<protein>
    <submittedName>
        <fullName evidence="5">Response regulator transcription factor</fullName>
    </submittedName>
</protein>
<dbReference type="InterPro" id="IPR016032">
    <property type="entry name" value="Sig_transdc_resp-reg_C-effctor"/>
</dbReference>
<dbReference type="SUPFAM" id="SSF46894">
    <property type="entry name" value="C-terminal effector domain of the bipartite response regulators"/>
    <property type="match status" value="1"/>
</dbReference>
<keyword evidence="2" id="KW-0597">Phosphoprotein</keyword>
<dbReference type="InterPro" id="IPR036388">
    <property type="entry name" value="WH-like_DNA-bd_sf"/>
</dbReference>
<dbReference type="Proteomes" id="UP000293162">
    <property type="component" value="Unassembled WGS sequence"/>
</dbReference>
<dbReference type="InterPro" id="IPR001789">
    <property type="entry name" value="Sig_transdc_resp-reg_receiver"/>
</dbReference>
<evidence type="ECO:0000313" key="5">
    <source>
        <dbReference type="EMBL" id="RYU94444.1"/>
    </source>
</evidence>
<dbReference type="AlphaFoldDB" id="A0A4Q5LXG6"/>
<sequence>MSNQLNVLVADDYPAIINGVIVEFKTEQNLKVVAVTQNVNEIEAKIIQYKIDILITDCWFRSVSYETFIKNLRLKYPLLKIIIYTQEERFFFVKDILPSINGYVLKIEPEGVLMKAIQRVLQNKKAISEDIRDSIDTDIYFNNSLSKQENKILSYRISGISNKLISDQISISEKTVRKHIDNARKKLGFHRTEEMMRWFWKGNK</sequence>
<dbReference type="GO" id="GO:0006355">
    <property type="term" value="P:regulation of DNA-templated transcription"/>
    <property type="evidence" value="ECO:0007669"/>
    <property type="project" value="InterPro"/>
</dbReference>
<dbReference type="PRINTS" id="PR00038">
    <property type="entry name" value="HTHLUXR"/>
</dbReference>
<evidence type="ECO:0000256" key="2">
    <source>
        <dbReference type="PROSITE-ProRule" id="PRU00169"/>
    </source>
</evidence>
<evidence type="ECO:0000259" key="4">
    <source>
        <dbReference type="PROSITE" id="PS50110"/>
    </source>
</evidence>
<organism evidence="5 6">
    <name type="scientific">Emticicia agri</name>
    <dbReference type="NCBI Taxonomy" id="2492393"/>
    <lineage>
        <taxon>Bacteria</taxon>
        <taxon>Pseudomonadati</taxon>
        <taxon>Bacteroidota</taxon>
        <taxon>Cytophagia</taxon>
        <taxon>Cytophagales</taxon>
        <taxon>Leadbetterellaceae</taxon>
        <taxon>Emticicia</taxon>
    </lineage>
</organism>
<dbReference type="InterPro" id="IPR011006">
    <property type="entry name" value="CheY-like_superfamily"/>
</dbReference>
<dbReference type="Gene3D" id="3.40.50.2300">
    <property type="match status" value="1"/>
</dbReference>
<keyword evidence="1" id="KW-0238">DNA-binding</keyword>
<evidence type="ECO:0000256" key="1">
    <source>
        <dbReference type="ARBA" id="ARBA00023125"/>
    </source>
</evidence>
<dbReference type="InterPro" id="IPR000792">
    <property type="entry name" value="Tscrpt_reg_LuxR_C"/>
</dbReference>
<dbReference type="PANTHER" id="PTHR45566">
    <property type="entry name" value="HTH-TYPE TRANSCRIPTIONAL REGULATOR YHJB-RELATED"/>
    <property type="match status" value="1"/>
</dbReference>
<evidence type="ECO:0000259" key="3">
    <source>
        <dbReference type="PROSITE" id="PS50043"/>
    </source>
</evidence>
<dbReference type="OrthoDB" id="9797341at2"/>
<dbReference type="SMART" id="SM00421">
    <property type="entry name" value="HTH_LUXR"/>
    <property type="match status" value="1"/>
</dbReference>
<feature type="modified residue" description="4-aspartylphosphate" evidence="2">
    <location>
        <position position="57"/>
    </location>
</feature>
<dbReference type="PANTHER" id="PTHR45566:SF1">
    <property type="entry name" value="HTH-TYPE TRANSCRIPTIONAL REGULATOR YHJB-RELATED"/>
    <property type="match status" value="1"/>
</dbReference>
<dbReference type="PROSITE" id="PS50110">
    <property type="entry name" value="RESPONSE_REGULATORY"/>
    <property type="match status" value="1"/>
</dbReference>
<dbReference type="PROSITE" id="PS00622">
    <property type="entry name" value="HTH_LUXR_1"/>
    <property type="match status" value="1"/>
</dbReference>
<keyword evidence="6" id="KW-1185">Reference proteome</keyword>
<dbReference type="Gene3D" id="1.10.10.10">
    <property type="entry name" value="Winged helix-like DNA-binding domain superfamily/Winged helix DNA-binding domain"/>
    <property type="match status" value="1"/>
</dbReference>
<proteinExistence type="predicted"/>
<gene>
    <name evidence="5" type="ORF">EWM59_16730</name>
</gene>
<comment type="caution">
    <text evidence="5">The sequence shown here is derived from an EMBL/GenBank/DDBJ whole genome shotgun (WGS) entry which is preliminary data.</text>
</comment>
<dbReference type="RefSeq" id="WP_130022379.1">
    <property type="nucleotide sequence ID" value="NZ_SEWF01000025.1"/>
</dbReference>
<evidence type="ECO:0000313" key="6">
    <source>
        <dbReference type="Proteomes" id="UP000293162"/>
    </source>
</evidence>
<reference evidence="5 6" key="1">
    <citation type="submission" date="2019-02" db="EMBL/GenBank/DDBJ databases">
        <title>Bacterial novel species Emticicia sp. 17J42-9 isolated from soil.</title>
        <authorList>
            <person name="Jung H.-Y."/>
        </authorList>
    </citation>
    <scope>NUCLEOTIDE SEQUENCE [LARGE SCALE GENOMIC DNA]</scope>
    <source>
        <strain evidence="5 6">17J42-9</strain>
    </source>
</reference>
<accession>A0A4Q5LXG6</accession>
<dbReference type="EMBL" id="SEWF01000025">
    <property type="protein sequence ID" value="RYU94444.1"/>
    <property type="molecule type" value="Genomic_DNA"/>
</dbReference>